<dbReference type="PANTHER" id="PTHR46601">
    <property type="entry name" value="ULP_PROTEASE DOMAIN-CONTAINING PROTEIN"/>
    <property type="match status" value="1"/>
</dbReference>
<feature type="compositionally biased region" description="Basic residues" evidence="1">
    <location>
        <begin position="11"/>
        <end position="22"/>
    </location>
</feature>
<evidence type="ECO:0000313" key="3">
    <source>
        <dbReference type="Proteomes" id="UP001164746"/>
    </source>
</evidence>
<dbReference type="PANTHER" id="PTHR46601:SF1">
    <property type="entry name" value="ADF-H DOMAIN-CONTAINING PROTEIN"/>
    <property type="match status" value="1"/>
</dbReference>
<reference evidence="2" key="1">
    <citation type="submission" date="2022-11" db="EMBL/GenBank/DDBJ databases">
        <title>Centuries of genome instability and evolution in soft-shell clam transmissible cancer (bioRxiv).</title>
        <authorList>
            <person name="Hart S.F.M."/>
            <person name="Yonemitsu M.A."/>
            <person name="Giersch R.M."/>
            <person name="Beal B.F."/>
            <person name="Arriagada G."/>
            <person name="Davis B.W."/>
            <person name="Ostrander E.A."/>
            <person name="Goff S.P."/>
            <person name="Metzger M.J."/>
        </authorList>
    </citation>
    <scope>NUCLEOTIDE SEQUENCE</scope>
    <source>
        <strain evidence="2">MELC-2E11</strain>
        <tissue evidence="2">Siphon/mantle</tissue>
    </source>
</reference>
<evidence type="ECO:0000256" key="1">
    <source>
        <dbReference type="SAM" id="MobiDB-lite"/>
    </source>
</evidence>
<feature type="region of interest" description="Disordered" evidence="1">
    <location>
        <begin position="1"/>
        <end position="77"/>
    </location>
</feature>
<keyword evidence="3" id="KW-1185">Reference proteome</keyword>
<organism evidence="2 3">
    <name type="scientific">Mya arenaria</name>
    <name type="common">Soft-shell clam</name>
    <dbReference type="NCBI Taxonomy" id="6604"/>
    <lineage>
        <taxon>Eukaryota</taxon>
        <taxon>Metazoa</taxon>
        <taxon>Spiralia</taxon>
        <taxon>Lophotrochozoa</taxon>
        <taxon>Mollusca</taxon>
        <taxon>Bivalvia</taxon>
        <taxon>Autobranchia</taxon>
        <taxon>Heteroconchia</taxon>
        <taxon>Euheterodonta</taxon>
        <taxon>Imparidentia</taxon>
        <taxon>Neoheterodontei</taxon>
        <taxon>Myida</taxon>
        <taxon>Myoidea</taxon>
        <taxon>Myidae</taxon>
        <taxon>Mya</taxon>
    </lineage>
</organism>
<sequence length="513" mass="59846">MTDEERERARAANRARQKKFRENKKLQGLTTTQARSKAKILTRKETEKKRKYWRQKQKSCRERRTSQKIRRKKEKDRMNVKVKRNQKSCINSISESKVNLTKTIQRAKLPKKPDTFAETMNMILIASPRKRKAMTDRGLLRTNTDRCNNLIVEILKEKMKNKKTRKTLLPGLKVLKKYRMLKTTSLNLGIPVSSLSRASATENTRKSKLEKNREEETHIFFQNSSIPVPDTKSPWYSCLCEYCTNVDLKLKALNDSLHKYKKQECKVADRYHAVNITLCDKEDRQQFQNKCCIDRECHECGKDKIVGHFAPLLSEHGHEPVVYTVWERQQGVQINGKNKVRVMMVKKKESLNSLVTQLADHLDTLAKHLFVARWQQKQFSNLITKVPPGWVVLNLDFAENYACISQMEIQSAHWAHNQATIHPIVCYYKCEMDNCETTIQETLLFISDDLKHDHRAVNCFVKKTNEHLINVRSLDIVKQIQFCDGCASQYKSCLAFCDSSHSIQDFGFTTERN</sequence>
<evidence type="ECO:0000313" key="2">
    <source>
        <dbReference type="EMBL" id="WAR17866.1"/>
    </source>
</evidence>
<feature type="compositionally biased region" description="Basic and acidic residues" evidence="1">
    <location>
        <begin position="1"/>
        <end position="10"/>
    </location>
</feature>
<accession>A0ABY7FA48</accession>
<proteinExistence type="predicted"/>
<feature type="compositionally biased region" description="Basic residues" evidence="1">
    <location>
        <begin position="49"/>
        <end position="58"/>
    </location>
</feature>
<feature type="compositionally biased region" description="Basic residues" evidence="1">
    <location>
        <begin position="66"/>
        <end position="77"/>
    </location>
</feature>
<protein>
    <submittedName>
        <fullName evidence="2">Uncharacterized protein</fullName>
    </submittedName>
</protein>
<dbReference type="Proteomes" id="UP001164746">
    <property type="component" value="Chromosome 10"/>
</dbReference>
<dbReference type="EMBL" id="CP111021">
    <property type="protein sequence ID" value="WAR17866.1"/>
    <property type="molecule type" value="Genomic_DNA"/>
</dbReference>
<gene>
    <name evidence="2" type="ORF">MAR_032460</name>
</gene>
<name>A0ABY7FA48_MYAAR</name>